<keyword evidence="11" id="KW-1185">Reference proteome</keyword>
<feature type="domain" description="Protein kinase" evidence="9">
    <location>
        <begin position="1"/>
        <end position="229"/>
    </location>
</feature>
<accession>A0A812RI68</accession>
<gene>
    <name evidence="10" type="primary">NEK4</name>
    <name evidence="10" type="ORF">SNEC2469_LOCUS12086</name>
</gene>
<dbReference type="InterPro" id="IPR000719">
    <property type="entry name" value="Prot_kinase_dom"/>
</dbReference>
<keyword evidence="3 7" id="KW-0547">Nucleotide-binding</keyword>
<evidence type="ECO:0000313" key="11">
    <source>
        <dbReference type="Proteomes" id="UP000601435"/>
    </source>
</evidence>
<dbReference type="EMBL" id="CAJNJA010019140">
    <property type="protein sequence ID" value="CAE7439582.1"/>
    <property type="molecule type" value="Genomic_DNA"/>
</dbReference>
<keyword evidence="4" id="KW-0418">Kinase</keyword>
<dbReference type="SUPFAM" id="SSF56112">
    <property type="entry name" value="Protein kinase-like (PK-like)"/>
    <property type="match status" value="1"/>
</dbReference>
<dbReference type="PROSITE" id="PS00108">
    <property type="entry name" value="PROTEIN_KINASE_ST"/>
    <property type="match status" value="1"/>
</dbReference>
<comment type="caution">
    <text evidence="10">The sequence shown here is derived from an EMBL/GenBank/DDBJ whole genome shotgun (WGS) entry which is preliminary data.</text>
</comment>
<evidence type="ECO:0000256" key="8">
    <source>
        <dbReference type="PIRSR" id="PIRSR630616-3"/>
    </source>
</evidence>
<evidence type="ECO:0000256" key="4">
    <source>
        <dbReference type="ARBA" id="ARBA00022777"/>
    </source>
</evidence>
<dbReference type="InterPro" id="IPR008271">
    <property type="entry name" value="Ser/Thr_kinase_AS"/>
</dbReference>
<dbReference type="CDD" id="cd14014">
    <property type="entry name" value="STKc_PknB_like"/>
    <property type="match status" value="1"/>
</dbReference>
<dbReference type="InterPro" id="IPR030616">
    <property type="entry name" value="Aur-like"/>
</dbReference>
<evidence type="ECO:0000313" key="10">
    <source>
        <dbReference type="EMBL" id="CAE7439582.1"/>
    </source>
</evidence>
<evidence type="ECO:0000256" key="3">
    <source>
        <dbReference type="ARBA" id="ARBA00022741"/>
    </source>
</evidence>
<evidence type="ECO:0000256" key="1">
    <source>
        <dbReference type="ARBA" id="ARBA00022527"/>
    </source>
</evidence>
<keyword evidence="5 7" id="KW-0067">ATP-binding</keyword>
<dbReference type="GO" id="GO:0004674">
    <property type="term" value="F:protein serine/threonine kinase activity"/>
    <property type="evidence" value="ECO:0007669"/>
    <property type="project" value="UniProtKB-KW"/>
</dbReference>
<reference evidence="10" key="1">
    <citation type="submission" date="2021-02" db="EMBL/GenBank/DDBJ databases">
        <authorList>
            <person name="Dougan E. K."/>
            <person name="Rhodes N."/>
            <person name="Thang M."/>
            <person name="Chan C."/>
        </authorList>
    </citation>
    <scope>NUCLEOTIDE SEQUENCE</scope>
</reference>
<evidence type="ECO:0000256" key="6">
    <source>
        <dbReference type="PIRSR" id="PIRSR630616-1"/>
    </source>
</evidence>
<protein>
    <submittedName>
        <fullName evidence="10">NEK4 protein</fullName>
    </submittedName>
</protein>
<feature type="non-terminal residue" evidence="10">
    <location>
        <position position="1"/>
    </location>
</feature>
<dbReference type="Pfam" id="PF00069">
    <property type="entry name" value="Pkinase"/>
    <property type="match status" value="1"/>
</dbReference>
<name>A0A812RI68_9DINO</name>
<proteinExistence type="predicted"/>
<evidence type="ECO:0000256" key="2">
    <source>
        <dbReference type="ARBA" id="ARBA00022679"/>
    </source>
</evidence>
<dbReference type="PROSITE" id="PS50011">
    <property type="entry name" value="PROTEIN_KINASE_DOM"/>
    <property type="match status" value="1"/>
</dbReference>
<dbReference type="Proteomes" id="UP000601435">
    <property type="component" value="Unassembled WGS sequence"/>
</dbReference>
<feature type="cross-link" description="Glycyl lysine isopeptide (Lys-Gly) (interchain with G-Cter in SUMO2)" evidence="8">
    <location>
        <position position="97"/>
    </location>
</feature>
<evidence type="ECO:0000256" key="7">
    <source>
        <dbReference type="PIRSR" id="PIRSR630616-2"/>
    </source>
</evidence>
<dbReference type="InterPro" id="IPR011009">
    <property type="entry name" value="Kinase-like_dom_sf"/>
</dbReference>
<evidence type="ECO:0000259" key="9">
    <source>
        <dbReference type="PROSITE" id="PS50011"/>
    </source>
</evidence>
<dbReference type="OrthoDB" id="408035at2759"/>
<dbReference type="AlphaFoldDB" id="A0A812RI68"/>
<keyword evidence="2" id="KW-0808">Transferase</keyword>
<feature type="binding site" evidence="7">
    <location>
        <position position="114"/>
    </location>
    <ligand>
        <name>ATP</name>
        <dbReference type="ChEBI" id="CHEBI:30616"/>
    </ligand>
</feature>
<dbReference type="PANTHER" id="PTHR24350">
    <property type="entry name" value="SERINE/THREONINE-PROTEIN KINASE IAL-RELATED"/>
    <property type="match status" value="1"/>
</dbReference>
<sequence>RVEAAKEAEMEASLLAQWQHEHILRCYEWFYDGQGENSSVWMVLDLMDGGDLHSLFEQRRRTLAGPFDASFVRRVISAIGSALSFVHDQGFLHRDVKCANILLSRSAERIVLADFGLACAIGSQGEQETKEALGTPSYLPPEIACGGCHSPAADAWCLGVVSFKVAALRRPFEARDDTTLRMKIVRDEPNKLPQDTPADVAEAVKGLLHKIPEKRMLPAEAYAMTHESLIARPGSGSLGCWGCYRATRRVFWTAAGRV</sequence>
<dbReference type="SMART" id="SM00220">
    <property type="entry name" value="S_TKc"/>
    <property type="match status" value="1"/>
</dbReference>
<dbReference type="Gene3D" id="1.10.510.10">
    <property type="entry name" value="Transferase(Phosphotransferase) domain 1"/>
    <property type="match status" value="1"/>
</dbReference>
<evidence type="ECO:0000256" key="5">
    <source>
        <dbReference type="ARBA" id="ARBA00022840"/>
    </source>
</evidence>
<keyword evidence="1" id="KW-0723">Serine/threonine-protein kinase</keyword>
<organism evidence="10 11">
    <name type="scientific">Symbiodinium necroappetens</name>
    <dbReference type="NCBI Taxonomy" id="1628268"/>
    <lineage>
        <taxon>Eukaryota</taxon>
        <taxon>Sar</taxon>
        <taxon>Alveolata</taxon>
        <taxon>Dinophyceae</taxon>
        <taxon>Suessiales</taxon>
        <taxon>Symbiodiniaceae</taxon>
        <taxon>Symbiodinium</taxon>
    </lineage>
</organism>
<dbReference type="GO" id="GO:0005524">
    <property type="term" value="F:ATP binding"/>
    <property type="evidence" value="ECO:0007669"/>
    <property type="project" value="UniProtKB-KW"/>
</dbReference>
<feature type="active site" description="Proton acceptor" evidence="6">
    <location>
        <position position="95"/>
    </location>
</feature>